<dbReference type="HOGENOM" id="CLU_2478871_0_0_9"/>
<comment type="caution">
    <text evidence="1">The sequence shown here is derived from an EMBL/GenBank/DDBJ whole genome shotgun (WGS) entry which is preliminary data.</text>
</comment>
<protein>
    <submittedName>
        <fullName evidence="1">Uncharacterized protein</fullName>
    </submittedName>
</protein>
<name>V2Z5G8_9FIRM</name>
<keyword evidence="2" id="KW-1185">Reference proteome</keyword>
<gene>
    <name evidence="1" type="ORF">GCWU0000282_002289</name>
</gene>
<evidence type="ECO:0000313" key="2">
    <source>
        <dbReference type="Proteomes" id="UP000018227"/>
    </source>
</evidence>
<dbReference type="Proteomes" id="UP000018227">
    <property type="component" value="Unassembled WGS sequence"/>
</dbReference>
<reference evidence="1 2" key="1">
    <citation type="submission" date="2013-06" db="EMBL/GenBank/DDBJ databases">
        <authorList>
            <person name="Weinstock G."/>
            <person name="Sodergren E."/>
            <person name="Clifton S."/>
            <person name="Fulton L."/>
            <person name="Fulton B."/>
            <person name="Courtney L."/>
            <person name="Fronick C."/>
            <person name="Harrison M."/>
            <person name="Strong C."/>
            <person name="Farmer C."/>
            <person name="Delahaunty K."/>
            <person name="Markovic C."/>
            <person name="Hall O."/>
            <person name="Minx P."/>
            <person name="Tomlinson C."/>
            <person name="Mitreva M."/>
            <person name="Nelson J."/>
            <person name="Hou S."/>
            <person name="Wollam A."/>
            <person name="Pepin K.H."/>
            <person name="Johnson M."/>
            <person name="Bhonagiri V."/>
            <person name="Nash W.E."/>
            <person name="Warren W."/>
            <person name="Chinwalla A."/>
            <person name="Mardis E.R."/>
            <person name="Wilson R.K."/>
        </authorList>
    </citation>
    <scope>NUCLEOTIDE SEQUENCE [LARGE SCALE GENOMIC DNA]</scope>
    <source>
        <strain evidence="1 2">ATCC 51271</strain>
    </source>
</reference>
<dbReference type="STRING" id="592026.GCWU0000282_002289"/>
<accession>V2Z5G8</accession>
<dbReference type="RefSeq" id="WP_023355149.1">
    <property type="nucleotide sequence ID" value="NZ_KI535369.1"/>
</dbReference>
<sequence>MKNIEIIYKGQSLTLTRFWGNEKLCLWIKNPSQRDMPKMEFVGGYPDEWCIFIENLTDDEKRQITDVNGELLDVDSILESEEIL</sequence>
<dbReference type="AlphaFoldDB" id="V2Z5G8"/>
<dbReference type="EMBL" id="ACIL03000016">
    <property type="protein sequence ID" value="ESL02155.1"/>
    <property type="molecule type" value="Genomic_DNA"/>
</dbReference>
<organism evidence="1 2">
    <name type="scientific">Catonella morbi ATCC 51271</name>
    <dbReference type="NCBI Taxonomy" id="592026"/>
    <lineage>
        <taxon>Bacteria</taxon>
        <taxon>Bacillati</taxon>
        <taxon>Bacillota</taxon>
        <taxon>Clostridia</taxon>
        <taxon>Lachnospirales</taxon>
        <taxon>Lachnospiraceae</taxon>
        <taxon>Catonella</taxon>
    </lineage>
</organism>
<proteinExistence type="predicted"/>
<dbReference type="eggNOG" id="ENOG5032X7C">
    <property type="taxonomic scope" value="Bacteria"/>
</dbReference>
<dbReference type="OrthoDB" id="2004584at2"/>
<evidence type="ECO:0000313" key="1">
    <source>
        <dbReference type="EMBL" id="ESL02155.1"/>
    </source>
</evidence>